<dbReference type="InterPro" id="IPR023404">
    <property type="entry name" value="rSAM_horseshoe"/>
</dbReference>
<proteinExistence type="inferred from homology"/>
<dbReference type="InterPro" id="IPR038135">
    <property type="entry name" value="Methylthiotransferase_N_sf"/>
</dbReference>
<evidence type="ECO:0000256" key="9">
    <source>
        <dbReference type="HAMAP-Rule" id="MF_01864"/>
    </source>
</evidence>
<feature type="binding site" evidence="9">
    <location>
        <position position="187"/>
    </location>
    <ligand>
        <name>[4Fe-4S] cluster</name>
        <dbReference type="ChEBI" id="CHEBI:49883"/>
        <label>2</label>
        <note>4Fe-4S-S-AdoMet</note>
    </ligand>
</feature>
<evidence type="ECO:0000256" key="4">
    <source>
        <dbReference type="ARBA" id="ARBA00022691"/>
    </source>
</evidence>
<evidence type="ECO:0000256" key="6">
    <source>
        <dbReference type="ARBA" id="ARBA00023004"/>
    </source>
</evidence>
<feature type="binding site" evidence="9">
    <location>
        <position position="35"/>
    </location>
    <ligand>
        <name>[4Fe-4S] cluster</name>
        <dbReference type="ChEBI" id="CHEBI:49883"/>
        <label>1</label>
    </ligand>
</feature>
<dbReference type="Pfam" id="PF01938">
    <property type="entry name" value="TRAM"/>
    <property type="match status" value="1"/>
</dbReference>
<keyword evidence="5 9" id="KW-0479">Metal-binding</keyword>
<comment type="cofactor">
    <cofactor evidence="9">
        <name>[4Fe-4S] cluster</name>
        <dbReference type="ChEBI" id="CHEBI:49883"/>
    </cofactor>
    <text evidence="9">Binds 2 [4Fe-4S] clusters. One cluster is coordinated with 3 cysteines and an exchangeable S-adenosyl-L-methionine.</text>
</comment>
<feature type="binding site" evidence="9">
    <location>
        <position position="190"/>
    </location>
    <ligand>
        <name>[4Fe-4S] cluster</name>
        <dbReference type="ChEBI" id="CHEBI:49883"/>
        <label>2</label>
        <note>4Fe-4S-S-AdoMet</note>
    </ligand>
</feature>
<dbReference type="NCBIfam" id="TIGR00089">
    <property type="entry name" value="MiaB/RimO family radical SAM methylthiotransferase"/>
    <property type="match status" value="1"/>
</dbReference>
<dbReference type="InterPro" id="IPR013848">
    <property type="entry name" value="Methylthiotransferase_N"/>
</dbReference>
<evidence type="ECO:0000313" key="13">
    <source>
        <dbReference type="EMBL" id="MCG4610990.1"/>
    </source>
</evidence>
<dbReference type="PROSITE" id="PS50926">
    <property type="entry name" value="TRAM"/>
    <property type="match status" value="1"/>
</dbReference>
<evidence type="ECO:0000256" key="2">
    <source>
        <dbReference type="ARBA" id="ARBA00022485"/>
    </source>
</evidence>
<dbReference type="NCBIfam" id="TIGR01574">
    <property type="entry name" value="miaB-methiolase"/>
    <property type="match status" value="1"/>
</dbReference>
<protein>
    <recommendedName>
        <fullName evidence="8 9">tRNA-2-methylthio-N(6)-dimethylallyladenosine synthase</fullName>
        <ecNumber evidence="8 9">2.8.4.3</ecNumber>
    </recommendedName>
    <alternativeName>
        <fullName evidence="9">(Dimethylallyl)adenosine tRNA methylthiotransferase MiaB</fullName>
    </alternativeName>
    <alternativeName>
        <fullName evidence="9">tRNA-i(6)A37 methylthiotransferase</fullName>
    </alternativeName>
</protein>
<keyword evidence="9" id="KW-0819">tRNA processing</keyword>
<dbReference type="SFLD" id="SFLDG01061">
    <property type="entry name" value="methylthiotransferase"/>
    <property type="match status" value="1"/>
</dbReference>
<keyword evidence="6 9" id="KW-0408">Iron</keyword>
<evidence type="ECO:0000256" key="5">
    <source>
        <dbReference type="ARBA" id="ARBA00022723"/>
    </source>
</evidence>
<keyword evidence="9" id="KW-0963">Cytoplasm</keyword>
<dbReference type="PROSITE" id="PS51918">
    <property type="entry name" value="RADICAL_SAM"/>
    <property type="match status" value="1"/>
</dbReference>
<dbReference type="SUPFAM" id="SSF102114">
    <property type="entry name" value="Radical SAM enzymes"/>
    <property type="match status" value="1"/>
</dbReference>
<feature type="binding site" evidence="9">
    <location>
        <position position="183"/>
    </location>
    <ligand>
        <name>[4Fe-4S] cluster</name>
        <dbReference type="ChEBI" id="CHEBI:49883"/>
        <label>2</label>
        <note>4Fe-4S-S-AdoMet</note>
    </ligand>
</feature>
<dbReference type="PANTHER" id="PTHR43020">
    <property type="entry name" value="CDK5 REGULATORY SUBUNIT-ASSOCIATED PROTEIN 1"/>
    <property type="match status" value="1"/>
</dbReference>
<keyword evidence="7 9" id="KW-0411">Iron-sulfur</keyword>
<comment type="subcellular location">
    <subcellularLocation>
        <location evidence="9">Cytoplasm</location>
    </subcellularLocation>
</comment>
<dbReference type="InterPro" id="IPR006463">
    <property type="entry name" value="MiaB_methiolase"/>
</dbReference>
<comment type="catalytic activity">
    <reaction evidence="9">
        <text>N(6)-dimethylallyladenosine(37) in tRNA + (sulfur carrier)-SH + AH2 + 2 S-adenosyl-L-methionine = 2-methylsulfanyl-N(6)-dimethylallyladenosine(37) in tRNA + (sulfur carrier)-H + 5'-deoxyadenosine + L-methionine + A + S-adenosyl-L-homocysteine + 2 H(+)</text>
        <dbReference type="Rhea" id="RHEA:37067"/>
        <dbReference type="Rhea" id="RHEA-COMP:10375"/>
        <dbReference type="Rhea" id="RHEA-COMP:10376"/>
        <dbReference type="Rhea" id="RHEA-COMP:14737"/>
        <dbReference type="Rhea" id="RHEA-COMP:14739"/>
        <dbReference type="ChEBI" id="CHEBI:13193"/>
        <dbReference type="ChEBI" id="CHEBI:15378"/>
        <dbReference type="ChEBI" id="CHEBI:17319"/>
        <dbReference type="ChEBI" id="CHEBI:17499"/>
        <dbReference type="ChEBI" id="CHEBI:29917"/>
        <dbReference type="ChEBI" id="CHEBI:57844"/>
        <dbReference type="ChEBI" id="CHEBI:57856"/>
        <dbReference type="ChEBI" id="CHEBI:59789"/>
        <dbReference type="ChEBI" id="CHEBI:64428"/>
        <dbReference type="ChEBI" id="CHEBI:74415"/>
        <dbReference type="ChEBI" id="CHEBI:74417"/>
        <dbReference type="EC" id="2.8.4.3"/>
    </reaction>
</comment>
<comment type="function">
    <text evidence="1 9">Catalyzes the methylthiolation of N6-(dimethylallyl)adenosine (i(6)A), leading to the formation of 2-methylthio-N6-(dimethylallyl)adenosine (ms(2)i(6)A) at position 37 in tRNAs that read codons beginning with uridine.</text>
</comment>
<dbReference type="SFLD" id="SFLDS00029">
    <property type="entry name" value="Radical_SAM"/>
    <property type="match status" value="1"/>
</dbReference>
<dbReference type="InterPro" id="IPR002792">
    <property type="entry name" value="TRAM_dom"/>
</dbReference>
<feature type="domain" description="Radical SAM core" evidence="12">
    <location>
        <begin position="169"/>
        <end position="399"/>
    </location>
</feature>
<dbReference type="Gene3D" id="3.40.50.12160">
    <property type="entry name" value="Methylthiotransferase, N-terminal domain"/>
    <property type="match status" value="1"/>
</dbReference>
<feature type="domain" description="TRAM" evidence="10">
    <location>
        <begin position="402"/>
        <end position="464"/>
    </location>
</feature>
<dbReference type="EC" id="2.8.4.3" evidence="8 9"/>
<evidence type="ECO:0000256" key="3">
    <source>
        <dbReference type="ARBA" id="ARBA00022679"/>
    </source>
</evidence>
<dbReference type="CDD" id="cd01335">
    <property type="entry name" value="Radical_SAM"/>
    <property type="match status" value="1"/>
</dbReference>
<feature type="domain" description="MTTase N-terminal" evidence="11">
    <location>
        <begin position="26"/>
        <end position="144"/>
    </location>
</feature>
<dbReference type="Proteomes" id="UP001298681">
    <property type="component" value="Unassembled WGS sequence"/>
</dbReference>
<dbReference type="InterPro" id="IPR006638">
    <property type="entry name" value="Elp3/MiaA/NifB-like_rSAM"/>
</dbReference>
<evidence type="ECO:0000259" key="12">
    <source>
        <dbReference type="PROSITE" id="PS51918"/>
    </source>
</evidence>
<dbReference type="Pfam" id="PF04055">
    <property type="entry name" value="Radical_SAM"/>
    <property type="match status" value="1"/>
</dbReference>
<feature type="binding site" evidence="9">
    <location>
        <position position="105"/>
    </location>
    <ligand>
        <name>[4Fe-4S] cluster</name>
        <dbReference type="ChEBI" id="CHEBI:49883"/>
        <label>1</label>
    </ligand>
</feature>
<keyword evidence="4 9" id="KW-0949">S-adenosyl-L-methionine</keyword>
<dbReference type="InterPro" id="IPR058240">
    <property type="entry name" value="rSAM_sf"/>
</dbReference>
<comment type="similarity">
    <text evidence="9">Belongs to the methylthiotransferase family. MiaB subfamily.</text>
</comment>
<dbReference type="PROSITE" id="PS51449">
    <property type="entry name" value="MTTASE_N"/>
    <property type="match status" value="1"/>
</dbReference>
<dbReference type="PANTHER" id="PTHR43020:SF2">
    <property type="entry name" value="MITOCHONDRIAL TRNA METHYLTHIOTRANSFERASE CDK5RAP1"/>
    <property type="match status" value="1"/>
</dbReference>
<dbReference type="GO" id="GO:0035597">
    <property type="term" value="F:tRNA-2-methylthio-N(6)-dimethylallyladenosine(37) synthase activity"/>
    <property type="evidence" value="ECO:0007669"/>
    <property type="project" value="UniProtKB-EC"/>
</dbReference>
<gene>
    <name evidence="9 13" type="primary">miaB</name>
    <name evidence="13" type="ORF">L0P57_08590</name>
</gene>
<evidence type="ECO:0000256" key="7">
    <source>
        <dbReference type="ARBA" id="ARBA00023014"/>
    </source>
</evidence>
<feature type="binding site" evidence="9">
    <location>
        <position position="71"/>
    </location>
    <ligand>
        <name>[4Fe-4S] cluster</name>
        <dbReference type="ChEBI" id="CHEBI:49883"/>
        <label>1</label>
    </ligand>
</feature>
<keyword evidence="14" id="KW-1185">Reference proteome</keyword>
<dbReference type="SMART" id="SM00729">
    <property type="entry name" value="Elp3"/>
    <property type="match status" value="1"/>
</dbReference>
<dbReference type="Pfam" id="PF00919">
    <property type="entry name" value="UPF0004"/>
    <property type="match status" value="1"/>
</dbReference>
<evidence type="ECO:0000259" key="11">
    <source>
        <dbReference type="PROSITE" id="PS51449"/>
    </source>
</evidence>
<dbReference type="InterPro" id="IPR007197">
    <property type="entry name" value="rSAM"/>
</dbReference>
<evidence type="ECO:0000256" key="1">
    <source>
        <dbReference type="ARBA" id="ARBA00003234"/>
    </source>
</evidence>
<comment type="caution">
    <text evidence="13">The sequence shown here is derived from an EMBL/GenBank/DDBJ whole genome shotgun (WGS) entry which is preliminary data.</text>
</comment>
<dbReference type="RefSeq" id="WP_237966830.1">
    <property type="nucleotide sequence ID" value="NZ_JAKNHQ010000010.1"/>
</dbReference>
<keyword evidence="2 9" id="KW-0004">4Fe-4S</keyword>
<dbReference type="InterPro" id="IPR005839">
    <property type="entry name" value="Methylthiotransferase"/>
</dbReference>
<sequence>MAEFSQKQYMEDVAQIMAVRARGPQPMAFVHTYGCQQNVADGEKIKGQLEEMGFGFTDDVNEADFILFNTCAIREHAEDRVFGNVGALKNVKRRHPSVLIALCGCMMEQEHVAERIRKSFPYVNLVFGTHVIHKFPELMFRMLTDGRRVFERGDDSEDQQIVEGLPIHRDGNVRAWCTVMYGCDNFCSYCIVPYVRGRERSRSPQAILEEFTGLVQAGYKDITLLGQNVNSYGKHREEGVNFSALLRMLDEVEGDYRIRFMTSHPKDATHELIDTIAQGKHISHHLHLPFQSGNNRVLREMNRGYTREKYLDLIAYAKDKIPDLSLTSDIIVGFPGETYEEFLDTVDLIRRVEFTSLYTFIYSPRVGTRAAKMDDPIPAEEKTKWFQELCAVQEQIAARRCAAAVGTVQRVLVEEQNEKTGLLTGRTDGNVVVDFPGDASRIGTFADVRVIAARNWILRGELEEAND</sequence>
<accession>A0ABS9MJM2</accession>
<dbReference type="Gene3D" id="3.80.30.20">
    <property type="entry name" value="tm_1862 like domain"/>
    <property type="match status" value="1"/>
</dbReference>
<dbReference type="HAMAP" id="MF_01864">
    <property type="entry name" value="tRNA_metthiotr_MiaB"/>
    <property type="match status" value="1"/>
</dbReference>
<comment type="subunit">
    <text evidence="9">Monomer.</text>
</comment>
<name>A0ABS9MJM2_9FIRM</name>
<evidence type="ECO:0000313" key="14">
    <source>
        <dbReference type="Proteomes" id="UP001298681"/>
    </source>
</evidence>
<evidence type="ECO:0000259" key="10">
    <source>
        <dbReference type="PROSITE" id="PS50926"/>
    </source>
</evidence>
<dbReference type="SFLD" id="SFLDF00273">
    <property type="entry name" value="(dimethylallyl)adenosine_tRNA"/>
    <property type="match status" value="1"/>
</dbReference>
<evidence type="ECO:0000256" key="8">
    <source>
        <dbReference type="ARBA" id="ARBA00033765"/>
    </source>
</evidence>
<dbReference type="EMBL" id="JAKNHQ010000010">
    <property type="protein sequence ID" value="MCG4610990.1"/>
    <property type="molecule type" value="Genomic_DNA"/>
</dbReference>
<organism evidence="13 14">
    <name type="scientific">Anaeromassilibacillus senegalensis</name>
    <dbReference type="NCBI Taxonomy" id="1673717"/>
    <lineage>
        <taxon>Bacteria</taxon>
        <taxon>Bacillati</taxon>
        <taxon>Bacillota</taxon>
        <taxon>Clostridia</taxon>
        <taxon>Eubacteriales</taxon>
        <taxon>Acutalibacteraceae</taxon>
        <taxon>Anaeromassilibacillus</taxon>
    </lineage>
</organism>
<dbReference type="SFLD" id="SFLDG01082">
    <property type="entry name" value="B12-binding_domain_containing"/>
    <property type="match status" value="1"/>
</dbReference>
<reference evidence="13 14" key="1">
    <citation type="submission" date="2022-01" db="EMBL/GenBank/DDBJ databases">
        <title>Collection of gut derived symbiotic bacterial strains cultured from healthy donors.</title>
        <authorList>
            <person name="Lin H."/>
            <person name="Kohout C."/>
            <person name="Waligurski E."/>
            <person name="Pamer E.G."/>
        </authorList>
    </citation>
    <scope>NUCLEOTIDE SEQUENCE [LARGE SCALE GENOMIC DNA]</scope>
    <source>
        <strain evidence="13 14">DFI.7.58</strain>
    </source>
</reference>
<keyword evidence="3 9" id="KW-0808">Transferase</keyword>